<dbReference type="InterPro" id="IPR036397">
    <property type="entry name" value="RNaseH_sf"/>
</dbReference>
<keyword evidence="2" id="KW-0548">Nucleotidyltransferase</keyword>
<protein>
    <submittedName>
        <fullName evidence="2">Putative RNA-directed DNA polymerase from transposon X-element</fullName>
    </submittedName>
</protein>
<dbReference type="GO" id="GO:0004523">
    <property type="term" value="F:RNA-DNA hybrid ribonuclease activity"/>
    <property type="evidence" value="ECO:0007669"/>
    <property type="project" value="InterPro"/>
</dbReference>
<dbReference type="GO" id="GO:0003964">
    <property type="term" value="F:RNA-directed DNA polymerase activity"/>
    <property type="evidence" value="ECO:0007669"/>
    <property type="project" value="UniProtKB-KW"/>
</dbReference>
<dbReference type="GO" id="GO:0003676">
    <property type="term" value="F:nucleic acid binding"/>
    <property type="evidence" value="ECO:0007669"/>
    <property type="project" value="InterPro"/>
</dbReference>
<proteinExistence type="predicted"/>
<keyword evidence="3" id="KW-1185">Reference proteome</keyword>
<feature type="domain" description="RNase H type-1" evidence="1">
    <location>
        <begin position="67"/>
        <end position="172"/>
    </location>
</feature>
<gene>
    <name evidence="2" type="primary">X-elementORF2_496</name>
    <name evidence="2" type="ORF">TNCV_1076361</name>
</gene>
<comment type="caution">
    <text evidence="2">The sequence shown here is derived from an EMBL/GenBank/DDBJ whole genome shotgun (WGS) entry which is preliminary data.</text>
</comment>
<accession>A0A8X6RMM0</accession>
<dbReference type="SUPFAM" id="SSF53098">
    <property type="entry name" value="Ribonuclease H-like"/>
    <property type="match status" value="1"/>
</dbReference>
<keyword evidence="2" id="KW-0695">RNA-directed DNA polymerase</keyword>
<evidence type="ECO:0000313" key="2">
    <source>
        <dbReference type="EMBL" id="GFX97265.1"/>
    </source>
</evidence>
<dbReference type="Pfam" id="PF00075">
    <property type="entry name" value="RNase_H"/>
    <property type="match status" value="1"/>
</dbReference>
<dbReference type="PROSITE" id="PS50879">
    <property type="entry name" value="RNASE_H_1"/>
    <property type="match status" value="1"/>
</dbReference>
<evidence type="ECO:0000313" key="3">
    <source>
        <dbReference type="Proteomes" id="UP000887159"/>
    </source>
</evidence>
<dbReference type="EMBL" id="BMAU01021197">
    <property type="protein sequence ID" value="GFX97265.1"/>
    <property type="molecule type" value="Genomic_DNA"/>
</dbReference>
<keyword evidence="2" id="KW-0808">Transferase</keyword>
<evidence type="ECO:0000259" key="1">
    <source>
        <dbReference type="PROSITE" id="PS50879"/>
    </source>
</evidence>
<dbReference type="InterPro" id="IPR002156">
    <property type="entry name" value="RNaseH_domain"/>
</dbReference>
<organism evidence="2 3">
    <name type="scientific">Trichonephila clavipes</name>
    <name type="common">Golden silk orbweaver</name>
    <name type="synonym">Nephila clavipes</name>
    <dbReference type="NCBI Taxonomy" id="2585209"/>
    <lineage>
        <taxon>Eukaryota</taxon>
        <taxon>Metazoa</taxon>
        <taxon>Ecdysozoa</taxon>
        <taxon>Arthropoda</taxon>
        <taxon>Chelicerata</taxon>
        <taxon>Arachnida</taxon>
        <taxon>Araneae</taxon>
        <taxon>Araneomorphae</taxon>
        <taxon>Entelegynae</taxon>
        <taxon>Araneoidea</taxon>
        <taxon>Nephilidae</taxon>
        <taxon>Trichonephila</taxon>
    </lineage>
</organism>
<sequence>MSVPSHPLKPFSLAIGLTRVYVARSFNIKPFSERAKAVLNDAHLSYDKAGTADVIYQQLFSFQRNKYSKYIPVYTEGSKTAGHVGAELTAILVPLQHILITNHRHFCMYTDSMSALESLHFLTARRHPTVIEILLLRKLERKGFDIIFSWVPGHVGILGNEQADNAARSMSDPMQQPVCYQDLKTSIQHYIHHIWQQTWNQQILNKLHSIHPSTSSHWAVLPVRRQDVRLTRLSIGHTRFTHKHLLLGENAPECPSCKVLYSVYHILIDCSVFNHHRITFFHTSVLTLSDLVGESPHQNLFAFLLKIGFLYLI</sequence>
<dbReference type="AlphaFoldDB" id="A0A8X6RMM0"/>
<reference evidence="2" key="1">
    <citation type="submission" date="2020-08" db="EMBL/GenBank/DDBJ databases">
        <title>Multicomponent nature underlies the extraordinary mechanical properties of spider dragline silk.</title>
        <authorList>
            <person name="Kono N."/>
            <person name="Nakamura H."/>
            <person name="Mori M."/>
            <person name="Yoshida Y."/>
            <person name="Ohtoshi R."/>
            <person name="Malay A.D."/>
            <person name="Moran D.A.P."/>
            <person name="Tomita M."/>
            <person name="Numata K."/>
            <person name="Arakawa K."/>
        </authorList>
    </citation>
    <scope>NUCLEOTIDE SEQUENCE</scope>
</reference>
<dbReference type="CDD" id="cd09276">
    <property type="entry name" value="Rnase_HI_RT_non_LTR"/>
    <property type="match status" value="1"/>
</dbReference>
<dbReference type="InterPro" id="IPR012337">
    <property type="entry name" value="RNaseH-like_sf"/>
</dbReference>
<dbReference type="Proteomes" id="UP000887159">
    <property type="component" value="Unassembled WGS sequence"/>
</dbReference>
<name>A0A8X6RMM0_TRICX</name>
<dbReference type="Gene3D" id="3.30.420.10">
    <property type="entry name" value="Ribonuclease H-like superfamily/Ribonuclease H"/>
    <property type="match status" value="1"/>
</dbReference>